<organism evidence="7 8">
    <name type="scientific">Enteroscipio rubneri</name>
    <dbReference type="NCBI Taxonomy" id="2070686"/>
    <lineage>
        <taxon>Bacteria</taxon>
        <taxon>Bacillati</taxon>
        <taxon>Actinomycetota</taxon>
        <taxon>Coriobacteriia</taxon>
        <taxon>Eggerthellales</taxon>
        <taxon>Eggerthellaceae</taxon>
        <taxon>Enteroscipio</taxon>
    </lineage>
</organism>
<dbReference type="EMBL" id="PPEK01000011">
    <property type="protein sequence ID" value="PNV67244.1"/>
    <property type="molecule type" value="Genomic_DNA"/>
</dbReference>
<sequence>MGSPDLLTPARRGAPFLELENAVVVRAGVPILSIDSLRIAEGEHVALLGPNGSGKSTFVKLITREVFPLHRDRPPVRFKGRDRVTLAEVQRCLGIVSSTMQDQITVHLPAIDVVAGGLYGALGVPAHVEGEDEARERACAALELIGIAELATRDVLTLSTGQARRVLIARALVHDPEVLVFDEPCAGLDPEGMHHVRSSMRLLARRGTGIILVTHHPEDIVPEIDRLVLLKGGTVIADGPKRELLTDEVMSTLFEVPLRVRRTVADVSAPEAPAAEDEFAMAADAAMPAVPTAKLAASVAAPPAADSPEPAIAAPADPSASVVLTPPPAEIDDARGEDYFSLVSVY</sequence>
<protein>
    <submittedName>
        <fullName evidence="7">ABC transporter</fullName>
    </submittedName>
</protein>
<dbReference type="PANTHER" id="PTHR43553">
    <property type="entry name" value="HEAVY METAL TRANSPORTER"/>
    <property type="match status" value="1"/>
</dbReference>
<keyword evidence="3" id="KW-0547">Nucleotide-binding</keyword>
<name>A0A2K2UAD2_9ACTN</name>
<proteinExistence type="inferred from homology"/>
<dbReference type="GO" id="GO:0043190">
    <property type="term" value="C:ATP-binding cassette (ABC) transporter complex"/>
    <property type="evidence" value="ECO:0007669"/>
    <property type="project" value="TreeGrafter"/>
</dbReference>
<dbReference type="GO" id="GO:0016887">
    <property type="term" value="F:ATP hydrolysis activity"/>
    <property type="evidence" value="ECO:0007669"/>
    <property type="project" value="InterPro"/>
</dbReference>
<dbReference type="PANTHER" id="PTHR43553:SF3">
    <property type="entry name" value="ABC TRANSPORTER ATP-BINDING PROTEIN MODF"/>
    <property type="match status" value="1"/>
</dbReference>
<keyword evidence="2" id="KW-0813">Transport</keyword>
<dbReference type="InterPro" id="IPR015856">
    <property type="entry name" value="ABC_transpr_CbiO/EcfA_su"/>
</dbReference>
<dbReference type="PROSITE" id="PS50893">
    <property type="entry name" value="ABC_TRANSPORTER_2"/>
    <property type="match status" value="1"/>
</dbReference>
<dbReference type="SMART" id="SM00382">
    <property type="entry name" value="AAA"/>
    <property type="match status" value="1"/>
</dbReference>
<dbReference type="SUPFAM" id="SSF52540">
    <property type="entry name" value="P-loop containing nucleoside triphosphate hydrolases"/>
    <property type="match status" value="1"/>
</dbReference>
<feature type="domain" description="ABC transporter" evidence="6">
    <location>
        <begin position="17"/>
        <end position="257"/>
    </location>
</feature>
<dbReference type="InterPro" id="IPR050095">
    <property type="entry name" value="ECF_ABC_transporter_ATP-bd"/>
</dbReference>
<dbReference type="Gene3D" id="3.40.50.300">
    <property type="entry name" value="P-loop containing nucleotide triphosphate hydrolases"/>
    <property type="match status" value="1"/>
</dbReference>
<dbReference type="InterPro" id="IPR003439">
    <property type="entry name" value="ABC_transporter-like_ATP-bd"/>
</dbReference>
<dbReference type="OrthoDB" id="3175865at2"/>
<reference evidence="8" key="1">
    <citation type="submission" date="2018-01" db="EMBL/GenBank/DDBJ databases">
        <title>Rubneribacter badeniensis gen. nov., sp. nov., and Colonibacter rubneri, gen. nov., sp. nov., WGS of new members of the Eggerthellaceae.</title>
        <authorList>
            <person name="Danylec N."/>
            <person name="Stoll D.A."/>
            <person name="Doetsch A."/>
            <person name="Kulling S.E."/>
            <person name="Huch M."/>
        </authorList>
    </citation>
    <scope>NUCLEOTIDE SEQUENCE [LARGE SCALE GENOMIC DNA]</scope>
    <source>
        <strain evidence="8">ResAG-96</strain>
    </source>
</reference>
<evidence type="ECO:0000256" key="4">
    <source>
        <dbReference type="ARBA" id="ARBA00022840"/>
    </source>
</evidence>
<feature type="compositionally biased region" description="Low complexity" evidence="5">
    <location>
        <begin position="304"/>
        <end position="323"/>
    </location>
</feature>
<dbReference type="CDD" id="cd03225">
    <property type="entry name" value="ABC_cobalt_CbiO_domain1"/>
    <property type="match status" value="1"/>
</dbReference>
<dbReference type="Proteomes" id="UP000236197">
    <property type="component" value="Unassembled WGS sequence"/>
</dbReference>
<keyword evidence="8" id="KW-1185">Reference proteome</keyword>
<dbReference type="InterPro" id="IPR027417">
    <property type="entry name" value="P-loop_NTPase"/>
</dbReference>
<dbReference type="Pfam" id="PF00005">
    <property type="entry name" value="ABC_tran"/>
    <property type="match status" value="1"/>
</dbReference>
<keyword evidence="4" id="KW-0067">ATP-binding</keyword>
<dbReference type="InterPro" id="IPR003593">
    <property type="entry name" value="AAA+_ATPase"/>
</dbReference>
<feature type="region of interest" description="Disordered" evidence="5">
    <location>
        <begin position="304"/>
        <end position="330"/>
    </location>
</feature>
<dbReference type="GO" id="GO:0005524">
    <property type="term" value="F:ATP binding"/>
    <property type="evidence" value="ECO:0007669"/>
    <property type="project" value="UniProtKB-KW"/>
</dbReference>
<evidence type="ECO:0000313" key="7">
    <source>
        <dbReference type="EMBL" id="PNV67244.1"/>
    </source>
</evidence>
<evidence type="ECO:0000256" key="3">
    <source>
        <dbReference type="ARBA" id="ARBA00022741"/>
    </source>
</evidence>
<dbReference type="AlphaFoldDB" id="A0A2K2UAD2"/>
<dbReference type="GO" id="GO:0042626">
    <property type="term" value="F:ATPase-coupled transmembrane transporter activity"/>
    <property type="evidence" value="ECO:0007669"/>
    <property type="project" value="TreeGrafter"/>
</dbReference>
<comment type="caution">
    <text evidence="7">The sequence shown here is derived from an EMBL/GenBank/DDBJ whole genome shotgun (WGS) entry which is preliminary data.</text>
</comment>
<comment type="similarity">
    <text evidence="1">Belongs to the ABC transporter superfamily.</text>
</comment>
<dbReference type="RefSeq" id="WP_103265472.1">
    <property type="nucleotide sequence ID" value="NZ_CABMLE010000011.1"/>
</dbReference>
<evidence type="ECO:0000256" key="5">
    <source>
        <dbReference type="SAM" id="MobiDB-lite"/>
    </source>
</evidence>
<evidence type="ECO:0000256" key="2">
    <source>
        <dbReference type="ARBA" id="ARBA00022448"/>
    </source>
</evidence>
<accession>A0A2K2UAD2</accession>
<evidence type="ECO:0000313" key="8">
    <source>
        <dbReference type="Proteomes" id="UP000236197"/>
    </source>
</evidence>
<evidence type="ECO:0000256" key="1">
    <source>
        <dbReference type="ARBA" id="ARBA00005417"/>
    </source>
</evidence>
<evidence type="ECO:0000259" key="6">
    <source>
        <dbReference type="PROSITE" id="PS50893"/>
    </source>
</evidence>
<gene>
    <name evidence="7" type="ORF">C2L71_09220</name>
</gene>